<evidence type="ECO:0000256" key="4">
    <source>
        <dbReference type="SAM" id="MobiDB-lite"/>
    </source>
</evidence>
<evidence type="ECO:0000256" key="2">
    <source>
        <dbReference type="HAMAP-Rule" id="MF_00984"/>
    </source>
</evidence>
<dbReference type="RefSeq" id="WP_065821253.1">
    <property type="nucleotide sequence ID" value="NZ_CP014672.1"/>
</dbReference>
<reference evidence="5 6" key="1">
    <citation type="submission" date="2016-02" db="EMBL/GenBank/DDBJ databases">
        <title>Comparison of Clostridium stercorarium subspecies using comparative genomics and transcriptomics.</title>
        <authorList>
            <person name="Schellenberg J."/>
            <person name="Thallinger G."/>
            <person name="Levin D.B."/>
            <person name="Zhang X."/>
            <person name="Alvare G."/>
            <person name="Fristensky B."/>
            <person name="Sparling R."/>
        </authorList>
    </citation>
    <scope>NUCLEOTIDE SEQUENCE [LARGE SCALE GENOMIC DNA]</scope>
    <source>
        <strain evidence="5 6">DSM 2910</strain>
    </source>
</reference>
<dbReference type="OrthoDB" id="9809878at2"/>
<dbReference type="PIRSF" id="PIRSF002070">
    <property type="entry name" value="SSB"/>
    <property type="match status" value="1"/>
</dbReference>
<keyword evidence="2" id="KW-0235">DNA replication</keyword>
<feature type="short sequence motif" description="Important for interaction with partner proteins" evidence="2">
    <location>
        <begin position="132"/>
        <end position="137"/>
    </location>
</feature>
<evidence type="ECO:0000313" key="5">
    <source>
        <dbReference type="EMBL" id="ANW97709.1"/>
    </source>
</evidence>
<dbReference type="PANTHER" id="PTHR10302">
    <property type="entry name" value="SINGLE-STRANDED DNA-BINDING PROTEIN"/>
    <property type="match status" value="1"/>
</dbReference>
<dbReference type="AlphaFoldDB" id="A0A1B1YAF5"/>
<evidence type="ECO:0000256" key="1">
    <source>
        <dbReference type="ARBA" id="ARBA00023125"/>
    </source>
</evidence>
<protein>
    <recommendedName>
        <fullName evidence="2 3">Single-stranded DNA-binding protein</fullName>
        <shortName evidence="2">SSB</shortName>
    </recommendedName>
</protein>
<accession>A0A1B1YAF5</accession>
<dbReference type="Pfam" id="PF00436">
    <property type="entry name" value="SSB"/>
    <property type="match status" value="1"/>
</dbReference>
<dbReference type="CDD" id="cd04496">
    <property type="entry name" value="SSB_OBF"/>
    <property type="match status" value="1"/>
</dbReference>
<comment type="function">
    <text evidence="2">Plays an important role in DNA replication, recombination and repair. Binds to ssDNA and to an array of partner proteins to recruit them to their sites of action during DNA metabolism.</text>
</comment>
<dbReference type="InterPro" id="IPR012340">
    <property type="entry name" value="NA-bd_OB-fold"/>
</dbReference>
<dbReference type="PANTHER" id="PTHR10302:SF27">
    <property type="entry name" value="SINGLE-STRANDED DNA-BINDING PROTEIN"/>
    <property type="match status" value="1"/>
</dbReference>
<dbReference type="PROSITE" id="PS50935">
    <property type="entry name" value="SSB"/>
    <property type="match status" value="1"/>
</dbReference>
<proteinExistence type="inferred from homology"/>
<organism evidence="5 6">
    <name type="scientific">Thermoclostridium stercorarium subsp. thermolacticum DSM 2910</name>
    <dbReference type="NCBI Taxonomy" id="1121336"/>
    <lineage>
        <taxon>Bacteria</taxon>
        <taxon>Bacillati</taxon>
        <taxon>Bacillota</taxon>
        <taxon>Clostridia</taxon>
        <taxon>Eubacteriales</taxon>
        <taxon>Oscillospiraceae</taxon>
        <taxon>Thermoclostridium</taxon>
    </lineage>
</organism>
<gene>
    <name evidence="5" type="ORF">CSTERTH_01015</name>
</gene>
<dbReference type="EMBL" id="CP014672">
    <property type="protein sequence ID" value="ANW97709.1"/>
    <property type="molecule type" value="Genomic_DNA"/>
</dbReference>
<sequence>MNKVILMGRLTADPELRYTTGTNIPVCRFRLAVERPFQKQGEERQADFFNIVAWRNTAEFISKYFRKGVRVLVEGSLRNNDYQDSNGIKHYSVEVQVERVYFADGKVGQAQEVSQAESEQQNDFNAGFVDDDDDLPF</sequence>
<dbReference type="GO" id="GO:0006281">
    <property type="term" value="P:DNA repair"/>
    <property type="evidence" value="ECO:0007669"/>
    <property type="project" value="UniProtKB-UniRule"/>
</dbReference>
<comment type="subunit">
    <text evidence="2">Homotetramer.</text>
</comment>
<dbReference type="InterPro" id="IPR011344">
    <property type="entry name" value="ssDNA-bd"/>
</dbReference>
<dbReference type="GO" id="GO:0006260">
    <property type="term" value="P:DNA replication"/>
    <property type="evidence" value="ECO:0007669"/>
    <property type="project" value="UniProtKB-UniRule"/>
</dbReference>
<evidence type="ECO:0000313" key="6">
    <source>
        <dbReference type="Proteomes" id="UP000092971"/>
    </source>
</evidence>
<feature type="region of interest" description="Disordered" evidence="4">
    <location>
        <begin position="112"/>
        <end position="137"/>
    </location>
</feature>
<keyword evidence="2" id="KW-0234">DNA repair</keyword>
<keyword evidence="2" id="KW-0227">DNA damage</keyword>
<dbReference type="GO" id="GO:0006310">
    <property type="term" value="P:DNA recombination"/>
    <property type="evidence" value="ECO:0007669"/>
    <property type="project" value="UniProtKB-UniRule"/>
</dbReference>
<dbReference type="Proteomes" id="UP000092971">
    <property type="component" value="Chromosome"/>
</dbReference>
<dbReference type="SUPFAM" id="SSF50249">
    <property type="entry name" value="Nucleic acid-binding proteins"/>
    <property type="match status" value="1"/>
</dbReference>
<evidence type="ECO:0000256" key="3">
    <source>
        <dbReference type="PIRNR" id="PIRNR002070"/>
    </source>
</evidence>
<dbReference type="GO" id="GO:0009295">
    <property type="term" value="C:nucleoid"/>
    <property type="evidence" value="ECO:0007669"/>
    <property type="project" value="TreeGrafter"/>
</dbReference>
<name>A0A1B1YAF5_THEST</name>
<dbReference type="HAMAP" id="MF_00984">
    <property type="entry name" value="SSB"/>
    <property type="match status" value="1"/>
</dbReference>
<dbReference type="Gene3D" id="2.40.50.140">
    <property type="entry name" value="Nucleic acid-binding proteins"/>
    <property type="match status" value="1"/>
</dbReference>
<dbReference type="NCBIfam" id="TIGR00621">
    <property type="entry name" value="ssb"/>
    <property type="match status" value="1"/>
</dbReference>
<dbReference type="InterPro" id="IPR000424">
    <property type="entry name" value="Primosome_PriB/ssb"/>
</dbReference>
<comment type="caution">
    <text evidence="2">Lacks conserved residue(s) required for the propagation of feature annotation.</text>
</comment>
<keyword evidence="2" id="KW-0233">DNA recombination</keyword>
<dbReference type="GO" id="GO:0003697">
    <property type="term" value="F:single-stranded DNA binding"/>
    <property type="evidence" value="ECO:0007669"/>
    <property type="project" value="UniProtKB-UniRule"/>
</dbReference>
<keyword evidence="1 2" id="KW-0238">DNA-binding</keyword>
<feature type="compositionally biased region" description="Low complexity" evidence="4">
    <location>
        <begin position="112"/>
        <end position="121"/>
    </location>
</feature>